<dbReference type="GO" id="GO:0006302">
    <property type="term" value="P:double-strand break repair"/>
    <property type="evidence" value="ECO:0007669"/>
    <property type="project" value="TreeGrafter"/>
</dbReference>
<sequence length="374" mass="41591">MTLSIEHIGFTNFRNYERFELNDIGALTLFVGPNAVGKTNIVEGIQLMTALSSFRHPLIDQVIKHGERYARAEARVTGDDRVLDIVMLLESHKRKYTLNGKARRPADLKGLIPSVSFTPDDLDLVKGSMSVRRTAIDALGSQLSPNHYLIKKDYEKVIRYKNRLLKEEAQVALIDSINETLVTCGAQLACYRAALFAKLAPEISRRYADIAQGEKLQVTYVPSWMAPVSRETPCGVASFSRDEARDALTSALEARRGEELARRKSVVGPHSDEIGFYIEGKNAGNYGSQGQQRSIVLACKLAEASIIEDMLSQKPVLLLDDVMSELDEHRRHALVEFISGDMQTFITTANLAYFDDSLLKNASVVQLGEEAKRG</sequence>
<dbReference type="PANTHER" id="PTHR32182">
    <property type="entry name" value="DNA REPLICATION AND REPAIR PROTEIN RECF"/>
    <property type="match status" value="1"/>
</dbReference>
<evidence type="ECO:0000256" key="10">
    <source>
        <dbReference type="ARBA" id="ARBA00023204"/>
    </source>
</evidence>
<proteinExistence type="inferred from homology"/>
<dbReference type="InterPro" id="IPR018078">
    <property type="entry name" value="DNA-binding_RecF_CS"/>
</dbReference>
<dbReference type="InterPro" id="IPR042174">
    <property type="entry name" value="RecF_2"/>
</dbReference>
<evidence type="ECO:0000256" key="13">
    <source>
        <dbReference type="RuleBase" id="RU000578"/>
    </source>
</evidence>
<dbReference type="Gene3D" id="1.20.1050.90">
    <property type="entry name" value="RecF/RecN/SMC, N-terminal domain"/>
    <property type="match status" value="1"/>
</dbReference>
<dbReference type="GO" id="GO:0003697">
    <property type="term" value="F:single-stranded DNA binding"/>
    <property type="evidence" value="ECO:0007669"/>
    <property type="project" value="UniProtKB-UniRule"/>
</dbReference>
<organism evidence="15 16">
    <name type="scientific">Ellagibacter isourolithinifaciens</name>
    <dbReference type="NCBI Taxonomy" id="2137581"/>
    <lineage>
        <taxon>Bacteria</taxon>
        <taxon>Bacillati</taxon>
        <taxon>Actinomycetota</taxon>
        <taxon>Coriobacteriia</taxon>
        <taxon>Eggerthellales</taxon>
        <taxon>Eggerthellaceae</taxon>
        <taxon>Ellagibacter</taxon>
    </lineage>
</organism>
<dbReference type="AlphaFoldDB" id="A0A6N6NMA2"/>
<comment type="subcellular location">
    <subcellularLocation>
        <location evidence="1 12 13">Cytoplasm</location>
    </subcellularLocation>
</comment>
<name>A0A6N6NMA2_9ACTN</name>
<keyword evidence="8 12" id="KW-0067">ATP-binding</keyword>
<evidence type="ECO:0000313" key="15">
    <source>
        <dbReference type="EMBL" id="KAB1640028.1"/>
    </source>
</evidence>
<dbReference type="EMBL" id="WAJR01000020">
    <property type="protein sequence ID" value="KAB1640028.1"/>
    <property type="molecule type" value="Genomic_DNA"/>
</dbReference>
<dbReference type="InterPro" id="IPR001238">
    <property type="entry name" value="DNA-binding_RecF"/>
</dbReference>
<evidence type="ECO:0000256" key="12">
    <source>
        <dbReference type="HAMAP-Rule" id="MF_00365"/>
    </source>
</evidence>
<evidence type="ECO:0000256" key="2">
    <source>
        <dbReference type="ARBA" id="ARBA00008016"/>
    </source>
</evidence>
<evidence type="ECO:0000256" key="6">
    <source>
        <dbReference type="ARBA" id="ARBA00022741"/>
    </source>
</evidence>
<dbReference type="PROSITE" id="PS00618">
    <property type="entry name" value="RECF_2"/>
    <property type="match status" value="1"/>
</dbReference>
<dbReference type="GO" id="GO:0006260">
    <property type="term" value="P:DNA replication"/>
    <property type="evidence" value="ECO:0007669"/>
    <property type="project" value="UniProtKB-UniRule"/>
</dbReference>
<feature type="binding site" evidence="12">
    <location>
        <begin position="32"/>
        <end position="39"/>
    </location>
    <ligand>
        <name>ATP</name>
        <dbReference type="ChEBI" id="CHEBI:30616"/>
    </ligand>
</feature>
<dbReference type="Pfam" id="PF02463">
    <property type="entry name" value="SMC_N"/>
    <property type="match status" value="1"/>
</dbReference>
<dbReference type="OrthoDB" id="9803889at2"/>
<dbReference type="HAMAP" id="MF_00365">
    <property type="entry name" value="RecF"/>
    <property type="match status" value="1"/>
</dbReference>
<protein>
    <recommendedName>
        <fullName evidence="3 12">DNA replication and repair protein RecF</fullName>
    </recommendedName>
</protein>
<evidence type="ECO:0000256" key="3">
    <source>
        <dbReference type="ARBA" id="ARBA00020170"/>
    </source>
</evidence>
<keyword evidence="6 12" id="KW-0547">Nucleotide-binding</keyword>
<comment type="caution">
    <text evidence="15">The sequence shown here is derived from an EMBL/GenBank/DDBJ whole genome shotgun (WGS) entry which is preliminary data.</text>
</comment>
<keyword evidence="9 12" id="KW-0238">DNA-binding</keyword>
<dbReference type="InterPro" id="IPR027417">
    <property type="entry name" value="P-loop_NTPase"/>
</dbReference>
<keyword evidence="7 12" id="KW-0227">DNA damage</keyword>
<dbReference type="GO" id="GO:0000731">
    <property type="term" value="P:DNA synthesis involved in DNA repair"/>
    <property type="evidence" value="ECO:0007669"/>
    <property type="project" value="TreeGrafter"/>
</dbReference>
<evidence type="ECO:0000256" key="8">
    <source>
        <dbReference type="ARBA" id="ARBA00022840"/>
    </source>
</evidence>
<evidence type="ECO:0000259" key="14">
    <source>
        <dbReference type="Pfam" id="PF02463"/>
    </source>
</evidence>
<dbReference type="InterPro" id="IPR003395">
    <property type="entry name" value="RecF/RecN/SMC_N"/>
</dbReference>
<dbReference type="Proteomes" id="UP000468668">
    <property type="component" value="Unassembled WGS sequence"/>
</dbReference>
<dbReference type="SUPFAM" id="SSF52540">
    <property type="entry name" value="P-loop containing nucleoside triphosphate hydrolases"/>
    <property type="match status" value="1"/>
</dbReference>
<keyword evidence="4 12" id="KW-0963">Cytoplasm</keyword>
<keyword evidence="12 13" id="KW-0742">SOS response</keyword>
<dbReference type="GO" id="GO:0009432">
    <property type="term" value="P:SOS response"/>
    <property type="evidence" value="ECO:0007669"/>
    <property type="project" value="UniProtKB-UniRule"/>
</dbReference>
<accession>A0A6N6NMA2</accession>
<dbReference type="PANTHER" id="PTHR32182:SF0">
    <property type="entry name" value="DNA REPLICATION AND REPAIR PROTEIN RECF"/>
    <property type="match status" value="1"/>
</dbReference>
<feature type="domain" description="RecF/RecN/SMC N-terminal" evidence="14">
    <location>
        <begin position="5"/>
        <end position="354"/>
    </location>
</feature>
<evidence type="ECO:0000256" key="7">
    <source>
        <dbReference type="ARBA" id="ARBA00022763"/>
    </source>
</evidence>
<dbReference type="GO" id="GO:0005737">
    <property type="term" value="C:cytoplasm"/>
    <property type="evidence" value="ECO:0007669"/>
    <property type="project" value="UniProtKB-SubCell"/>
</dbReference>
<evidence type="ECO:0000256" key="4">
    <source>
        <dbReference type="ARBA" id="ARBA00022490"/>
    </source>
</evidence>
<reference evidence="15 16" key="1">
    <citation type="submission" date="2019-09" db="EMBL/GenBank/DDBJ databases">
        <title>Whole genome shotgun sequencing (WGS) of Ellagibacter isourolithinifaciens DSM 104140(T) and Adlercreutzia muris DSM 29508(T).</title>
        <authorList>
            <person name="Stoll D.A."/>
            <person name="Danylec N."/>
            <person name="Huch M."/>
        </authorList>
    </citation>
    <scope>NUCLEOTIDE SEQUENCE [LARGE SCALE GENOMIC DNA]</scope>
    <source>
        <strain evidence="15 16">DSM 104140</strain>
    </source>
</reference>
<evidence type="ECO:0000256" key="11">
    <source>
        <dbReference type="ARBA" id="ARBA00025401"/>
    </source>
</evidence>
<evidence type="ECO:0000256" key="1">
    <source>
        <dbReference type="ARBA" id="ARBA00004496"/>
    </source>
</evidence>
<evidence type="ECO:0000313" key="16">
    <source>
        <dbReference type="Proteomes" id="UP000468668"/>
    </source>
</evidence>
<gene>
    <name evidence="12" type="primary">recF</name>
    <name evidence="15" type="ORF">F8C90_07870</name>
</gene>
<dbReference type="NCBIfam" id="TIGR00611">
    <property type="entry name" value="recf"/>
    <property type="match status" value="1"/>
</dbReference>
<comment type="similarity">
    <text evidence="2 12 13">Belongs to the RecF family.</text>
</comment>
<keyword evidence="16" id="KW-1185">Reference proteome</keyword>
<comment type="function">
    <text evidence="11 12 13">The RecF protein is involved in DNA metabolism; it is required for DNA replication and normal SOS inducibility. RecF binds preferentially to single-stranded, linear DNA. It also seems to bind ATP.</text>
</comment>
<dbReference type="GeneID" id="98658324"/>
<dbReference type="RefSeq" id="WP_158049975.1">
    <property type="nucleotide sequence ID" value="NZ_DBEZWX010000018.1"/>
</dbReference>
<keyword evidence="5 12" id="KW-0235">DNA replication</keyword>
<keyword evidence="10 12" id="KW-0234">DNA repair</keyword>
<evidence type="ECO:0000256" key="9">
    <source>
        <dbReference type="ARBA" id="ARBA00023125"/>
    </source>
</evidence>
<evidence type="ECO:0000256" key="5">
    <source>
        <dbReference type="ARBA" id="ARBA00022705"/>
    </source>
</evidence>
<dbReference type="GO" id="GO:0005524">
    <property type="term" value="F:ATP binding"/>
    <property type="evidence" value="ECO:0007669"/>
    <property type="project" value="UniProtKB-UniRule"/>
</dbReference>
<dbReference type="Gene3D" id="3.40.50.300">
    <property type="entry name" value="P-loop containing nucleotide triphosphate hydrolases"/>
    <property type="match status" value="1"/>
</dbReference>